<dbReference type="InterPro" id="IPR025291">
    <property type="entry name" value="DUF4153"/>
</dbReference>
<gene>
    <name evidence="2" type="ORF">ORV05_16755</name>
</gene>
<feature type="transmembrane region" description="Helical" evidence="1">
    <location>
        <begin position="375"/>
        <end position="393"/>
    </location>
</feature>
<feature type="transmembrane region" description="Helical" evidence="1">
    <location>
        <begin position="111"/>
        <end position="128"/>
    </location>
</feature>
<feature type="transmembrane region" description="Helical" evidence="1">
    <location>
        <begin position="52"/>
        <end position="69"/>
    </location>
</feature>
<keyword evidence="1" id="KW-1133">Transmembrane helix</keyword>
<feature type="transmembrane region" description="Helical" evidence="1">
    <location>
        <begin position="25"/>
        <end position="46"/>
    </location>
</feature>
<evidence type="ECO:0000313" key="2">
    <source>
        <dbReference type="EMBL" id="WAL69348.1"/>
    </source>
</evidence>
<accession>A0ABY7BCI1</accession>
<dbReference type="Proteomes" id="UP001163203">
    <property type="component" value="Chromosome"/>
</dbReference>
<feature type="transmembrane region" description="Helical" evidence="1">
    <location>
        <begin position="89"/>
        <end position="105"/>
    </location>
</feature>
<keyword evidence="1" id="KW-0472">Membrane</keyword>
<reference evidence="2" key="1">
    <citation type="submission" date="2022-11" db="EMBL/GenBank/DDBJ databases">
        <authorList>
            <person name="Mo P."/>
        </authorList>
    </citation>
    <scope>NUCLEOTIDE SEQUENCE</scope>
    <source>
        <strain evidence="2">HUAS 11-8</strain>
    </source>
</reference>
<feature type="transmembrane region" description="Helical" evidence="1">
    <location>
        <begin position="213"/>
        <end position="235"/>
    </location>
</feature>
<sequence length="497" mass="51768">MSETLTGPATPDLASRPTELARRRAAAPPVILAAGALAGLFAAATAPLDRPGLGWLLTGAGIAGGVAVAARSGDRGDRPGPLRTRRRAGTGWTLLALALLAVGTLRAANWLFVLCVLGACVAGSLAVTGGRSAGRVLRDAIAVPRTVLADLPWLARGTAALRGRAGGVPARLFLSVVAGLVLVALFGALFADADPTFAGLLSHAMPTVDGPSVFGWVFLFAVAGTGTAAAAHLLVAPPPAPPAAKTKPRLRLLEWAVPLALLVLLFAAFVVNQLAVLFGGADTVLRTAGLTYAQYARSGFWQLLMVTALTLLVIAVVVVEADHAERACRLWMRVLLGSLSVLTLVVVASALTRMWSYQRAYGFTVLRLGVETAELWLGVVYLLVIAAGVRMKWDWLPRAIPATCLAAVLGLALADPEGIIAKENVARWQQTGLVDLGYLSGLSEDVVPALDGLPGTLRCPVLWEMSRRLDPGTDGWLGFNAARAAARRALADARPGC</sequence>
<organism evidence="2 3">
    <name type="scientific">Amycolatopsis cynarae</name>
    <dbReference type="NCBI Taxonomy" id="2995223"/>
    <lineage>
        <taxon>Bacteria</taxon>
        <taxon>Bacillati</taxon>
        <taxon>Actinomycetota</taxon>
        <taxon>Actinomycetes</taxon>
        <taxon>Pseudonocardiales</taxon>
        <taxon>Pseudonocardiaceae</taxon>
        <taxon>Amycolatopsis</taxon>
    </lineage>
</organism>
<protein>
    <submittedName>
        <fullName evidence="2">DUF4173 domain-containing protein</fullName>
    </submittedName>
</protein>
<dbReference type="EMBL" id="CP113836">
    <property type="protein sequence ID" value="WAL69348.1"/>
    <property type="molecule type" value="Genomic_DNA"/>
</dbReference>
<dbReference type="RefSeq" id="WP_268759436.1">
    <property type="nucleotide sequence ID" value="NZ_CP113836.1"/>
</dbReference>
<feature type="transmembrane region" description="Helical" evidence="1">
    <location>
        <begin position="172"/>
        <end position="193"/>
    </location>
</feature>
<proteinExistence type="predicted"/>
<name>A0ABY7BCI1_9PSEU</name>
<feature type="transmembrane region" description="Helical" evidence="1">
    <location>
        <begin position="299"/>
        <end position="319"/>
    </location>
</feature>
<keyword evidence="3" id="KW-1185">Reference proteome</keyword>
<dbReference type="Pfam" id="PF13687">
    <property type="entry name" value="DUF4153"/>
    <property type="match status" value="1"/>
</dbReference>
<feature type="transmembrane region" description="Helical" evidence="1">
    <location>
        <begin position="331"/>
        <end position="355"/>
    </location>
</feature>
<feature type="transmembrane region" description="Helical" evidence="1">
    <location>
        <begin position="255"/>
        <end position="279"/>
    </location>
</feature>
<evidence type="ECO:0000313" key="3">
    <source>
        <dbReference type="Proteomes" id="UP001163203"/>
    </source>
</evidence>
<evidence type="ECO:0000256" key="1">
    <source>
        <dbReference type="SAM" id="Phobius"/>
    </source>
</evidence>
<keyword evidence="1" id="KW-0812">Transmembrane</keyword>